<dbReference type="EnsemblPlants" id="Solyc05g018850.1.1">
    <property type="protein sequence ID" value="Solyc05g018850.1.1.1"/>
    <property type="gene ID" value="Solyc05g018850.1"/>
</dbReference>
<dbReference type="Gramene" id="Solyc05g018850.1.1">
    <property type="protein sequence ID" value="Solyc05g018850.1.1.1"/>
    <property type="gene ID" value="Solyc05g018850.1"/>
</dbReference>
<keyword evidence="2" id="KW-1185">Reference proteome</keyword>
<organism evidence="1">
    <name type="scientific">Solanum lycopersicum</name>
    <name type="common">Tomato</name>
    <name type="synonym">Lycopersicon esculentum</name>
    <dbReference type="NCBI Taxonomy" id="4081"/>
    <lineage>
        <taxon>Eukaryota</taxon>
        <taxon>Viridiplantae</taxon>
        <taxon>Streptophyta</taxon>
        <taxon>Embryophyta</taxon>
        <taxon>Tracheophyta</taxon>
        <taxon>Spermatophyta</taxon>
        <taxon>Magnoliopsida</taxon>
        <taxon>eudicotyledons</taxon>
        <taxon>Gunneridae</taxon>
        <taxon>Pentapetalae</taxon>
        <taxon>asterids</taxon>
        <taxon>lamiids</taxon>
        <taxon>Solanales</taxon>
        <taxon>Solanaceae</taxon>
        <taxon>Solanoideae</taxon>
        <taxon>Solaneae</taxon>
        <taxon>Solanum</taxon>
        <taxon>Solanum subgen. Lycopersicon</taxon>
    </lineage>
</organism>
<dbReference type="InParanoid" id="A0A3Q7GIJ8"/>
<evidence type="ECO:0000313" key="2">
    <source>
        <dbReference type="Proteomes" id="UP000004994"/>
    </source>
</evidence>
<sequence>MCNKYCVSLFSVLCHLSSPFNFPFTPLLSLHLQTFLLSLTLPENPSSSLLILHFPLFPFFLSHFSPSS</sequence>
<protein>
    <submittedName>
        <fullName evidence="1">Uncharacterized protein</fullName>
    </submittedName>
</protein>
<dbReference type="Proteomes" id="UP000004994">
    <property type="component" value="Chromosome 5"/>
</dbReference>
<reference evidence="1" key="2">
    <citation type="submission" date="2019-01" db="UniProtKB">
        <authorList>
            <consortium name="EnsemblPlants"/>
        </authorList>
    </citation>
    <scope>IDENTIFICATION</scope>
    <source>
        <strain evidence="1">cv. Heinz 1706</strain>
    </source>
</reference>
<evidence type="ECO:0000313" key="1">
    <source>
        <dbReference type="EnsemblPlants" id="Solyc05g018850.1.1.1"/>
    </source>
</evidence>
<accession>A0A3Q7GIJ8</accession>
<name>A0A3Q7GIJ8_SOLLC</name>
<reference evidence="1" key="1">
    <citation type="journal article" date="2012" name="Nature">
        <title>The tomato genome sequence provides insights into fleshy fruit evolution.</title>
        <authorList>
            <consortium name="Tomato Genome Consortium"/>
        </authorList>
    </citation>
    <scope>NUCLEOTIDE SEQUENCE [LARGE SCALE GENOMIC DNA]</scope>
    <source>
        <strain evidence="1">cv. Heinz 1706</strain>
    </source>
</reference>
<dbReference type="PaxDb" id="4081-Solyc05g018850.1.1"/>
<dbReference type="AlphaFoldDB" id="A0A3Q7GIJ8"/>
<proteinExistence type="predicted"/>